<evidence type="ECO:0008006" key="10">
    <source>
        <dbReference type="Google" id="ProtNLM"/>
    </source>
</evidence>
<reference evidence="8" key="1">
    <citation type="journal article" date="2020" name="Stud. Mycol.">
        <title>101 Dothideomycetes genomes: a test case for predicting lifestyles and emergence of pathogens.</title>
        <authorList>
            <person name="Haridas S."/>
            <person name="Albert R."/>
            <person name="Binder M."/>
            <person name="Bloem J."/>
            <person name="Labutti K."/>
            <person name="Salamov A."/>
            <person name="Andreopoulos B."/>
            <person name="Baker S."/>
            <person name="Barry K."/>
            <person name="Bills G."/>
            <person name="Bluhm B."/>
            <person name="Cannon C."/>
            <person name="Castanera R."/>
            <person name="Culley D."/>
            <person name="Daum C."/>
            <person name="Ezra D."/>
            <person name="Gonzalez J."/>
            <person name="Henrissat B."/>
            <person name="Kuo A."/>
            <person name="Liang C."/>
            <person name="Lipzen A."/>
            <person name="Lutzoni F."/>
            <person name="Magnuson J."/>
            <person name="Mondo S."/>
            <person name="Nolan M."/>
            <person name="Ohm R."/>
            <person name="Pangilinan J."/>
            <person name="Park H.-J."/>
            <person name="Ramirez L."/>
            <person name="Alfaro M."/>
            <person name="Sun H."/>
            <person name="Tritt A."/>
            <person name="Yoshinaga Y."/>
            <person name="Zwiers L.-H."/>
            <person name="Turgeon B."/>
            <person name="Goodwin S."/>
            <person name="Spatafora J."/>
            <person name="Crous P."/>
            <person name="Grigoriev I."/>
        </authorList>
    </citation>
    <scope>NUCLEOTIDE SEQUENCE</scope>
    <source>
        <strain evidence="8">SCOH1-5</strain>
    </source>
</reference>
<name>A0A6A6FLS8_9PEZI</name>
<comment type="subcellular location">
    <subcellularLocation>
        <location evidence="1">Membrane</location>
        <topology evidence="1">Multi-pass membrane protein</topology>
    </subcellularLocation>
</comment>
<evidence type="ECO:0000256" key="7">
    <source>
        <dbReference type="SAM" id="SignalP"/>
    </source>
</evidence>
<accession>A0A6A6FLS8</accession>
<organism evidence="8 9">
    <name type="scientific">Cercospora zeae-maydis SCOH1-5</name>
    <dbReference type="NCBI Taxonomy" id="717836"/>
    <lineage>
        <taxon>Eukaryota</taxon>
        <taxon>Fungi</taxon>
        <taxon>Dikarya</taxon>
        <taxon>Ascomycota</taxon>
        <taxon>Pezizomycotina</taxon>
        <taxon>Dothideomycetes</taxon>
        <taxon>Dothideomycetidae</taxon>
        <taxon>Mycosphaerellales</taxon>
        <taxon>Mycosphaerellaceae</taxon>
        <taxon>Cercospora</taxon>
    </lineage>
</organism>
<feature type="compositionally biased region" description="Basic and acidic residues" evidence="5">
    <location>
        <begin position="669"/>
        <end position="684"/>
    </location>
</feature>
<feature type="compositionally biased region" description="Polar residues" evidence="5">
    <location>
        <begin position="537"/>
        <end position="562"/>
    </location>
</feature>
<gene>
    <name evidence="8" type="ORF">CERZMDRAFT_105415</name>
</gene>
<feature type="transmembrane region" description="Helical" evidence="6">
    <location>
        <begin position="123"/>
        <end position="149"/>
    </location>
</feature>
<proteinExistence type="predicted"/>
<feature type="transmembrane region" description="Helical" evidence="6">
    <location>
        <begin position="155"/>
        <end position="177"/>
    </location>
</feature>
<keyword evidence="4 6" id="KW-0472">Membrane</keyword>
<protein>
    <recommendedName>
        <fullName evidence="10">Pali-domain-containing protein</fullName>
    </recommendedName>
</protein>
<dbReference type="Proteomes" id="UP000799539">
    <property type="component" value="Unassembled WGS sequence"/>
</dbReference>
<dbReference type="InterPro" id="IPR051380">
    <property type="entry name" value="pH-response_reg_palI/RIM9"/>
</dbReference>
<feature type="transmembrane region" description="Helical" evidence="6">
    <location>
        <begin position="88"/>
        <end position="111"/>
    </location>
</feature>
<evidence type="ECO:0000256" key="6">
    <source>
        <dbReference type="SAM" id="Phobius"/>
    </source>
</evidence>
<feature type="region of interest" description="Disordered" evidence="5">
    <location>
        <begin position="219"/>
        <end position="238"/>
    </location>
</feature>
<dbReference type="InterPro" id="IPR009571">
    <property type="entry name" value="SUR7/Rim9-like_fungi"/>
</dbReference>
<dbReference type="AlphaFoldDB" id="A0A6A6FLS8"/>
<dbReference type="PANTHER" id="PTHR28013">
    <property type="entry name" value="PROTEIN DCV1-RELATED"/>
    <property type="match status" value="1"/>
</dbReference>
<keyword evidence="3 6" id="KW-1133">Transmembrane helix</keyword>
<feature type="compositionally biased region" description="Polar residues" evidence="5">
    <location>
        <begin position="772"/>
        <end position="785"/>
    </location>
</feature>
<keyword evidence="9" id="KW-1185">Reference proteome</keyword>
<dbReference type="OrthoDB" id="2354757at2759"/>
<feature type="region of interest" description="Disordered" evidence="5">
    <location>
        <begin position="329"/>
        <end position="440"/>
    </location>
</feature>
<feature type="region of interest" description="Disordered" evidence="5">
    <location>
        <begin position="251"/>
        <end position="314"/>
    </location>
</feature>
<feature type="region of interest" description="Disordered" evidence="5">
    <location>
        <begin position="701"/>
        <end position="872"/>
    </location>
</feature>
<dbReference type="GO" id="GO:0035838">
    <property type="term" value="C:growing cell tip"/>
    <property type="evidence" value="ECO:0007669"/>
    <property type="project" value="TreeGrafter"/>
</dbReference>
<dbReference type="Pfam" id="PF06687">
    <property type="entry name" value="SUR7"/>
    <property type="match status" value="1"/>
</dbReference>
<feature type="compositionally biased region" description="Low complexity" evidence="5">
    <location>
        <begin position="339"/>
        <end position="349"/>
    </location>
</feature>
<feature type="compositionally biased region" description="Gly residues" evidence="5">
    <location>
        <begin position="834"/>
        <end position="860"/>
    </location>
</feature>
<keyword evidence="7" id="KW-0732">Signal</keyword>
<feature type="compositionally biased region" description="Basic and acidic residues" evidence="5">
    <location>
        <begin position="251"/>
        <end position="273"/>
    </location>
</feature>
<dbReference type="PANTHER" id="PTHR28013:SF3">
    <property type="entry name" value="PROTEIN DCV1-RELATED"/>
    <property type="match status" value="1"/>
</dbReference>
<feature type="compositionally biased region" description="Basic and acidic residues" evidence="5">
    <location>
        <begin position="584"/>
        <end position="601"/>
    </location>
</feature>
<dbReference type="GO" id="GO:0032153">
    <property type="term" value="C:cell division site"/>
    <property type="evidence" value="ECO:0007669"/>
    <property type="project" value="TreeGrafter"/>
</dbReference>
<keyword evidence="2 6" id="KW-0812">Transmembrane</keyword>
<evidence type="ECO:0000313" key="9">
    <source>
        <dbReference type="Proteomes" id="UP000799539"/>
    </source>
</evidence>
<feature type="chain" id="PRO_5025491121" description="Pali-domain-containing protein" evidence="7">
    <location>
        <begin position="26"/>
        <end position="914"/>
    </location>
</feature>
<evidence type="ECO:0000313" key="8">
    <source>
        <dbReference type="EMBL" id="KAF2214264.1"/>
    </source>
</evidence>
<feature type="compositionally biased region" description="Gly residues" evidence="5">
    <location>
        <begin position="799"/>
        <end position="808"/>
    </location>
</feature>
<evidence type="ECO:0000256" key="2">
    <source>
        <dbReference type="ARBA" id="ARBA00022692"/>
    </source>
</evidence>
<feature type="compositionally biased region" description="Basic residues" evidence="5">
    <location>
        <begin position="704"/>
        <end position="716"/>
    </location>
</feature>
<dbReference type="EMBL" id="ML992668">
    <property type="protein sequence ID" value="KAF2214264.1"/>
    <property type="molecule type" value="Genomic_DNA"/>
</dbReference>
<sequence length="914" mass="96448">MLRPATPLSIIFFVAFVLLLLSTLSTPVIEGIPLGRYQGYNFGVLGWCSDNGRCEGPVIGYSTDGLFSGGSNANNEAFSLPSSTRSSLSSILIVHPIAALFALVCFGLAVAAHFHGPSHSPRYLLALLILTFPTLLITLLAFLVDILLFVPHMQWGGWIVLGATILIVASSIVTCAMRRTLVSRKARKKRIAENADMNGQNYYENLAANRMLVDTLPKGDVLPRAESPPPMSGSTAVEKGNGQYATFEMKRQDTTSDGYADDRVPLNPHRDPSIRSTSTNGRRPTFDESVPPMPRPSQDNGMQRFPSRDQYGNPIAEGAAMGAVAGGLRHQNSEGSMGSGRSNGYPPRGRGYGPPPRGYGPPRGRGGYPPPPGFNGRGRGGYGPPPPGFNGRGRGYGPPPPGMVGRGGPQRPMPPPGYGADPYHGAARNTPPPAPAEDQFVAGPIGQAIEMDERTGSPANGHNAYGLRDSDGDVAGMVGLMQGHPHSPHGDQPLASPSSFYSGDQNYVPPRQQWAGQPSPLSAQHDAPLQMPDAQASKATFETGSSTQDQSYATGSSRTLTLSPVPASPEPGQGPQSPPRVRHERSESKSYYEDVDPRFAEDPAPQPPLAVHPAHRHSGIPKALTPGASQRAVLHDGPAHQPVYQNGSAQHYRMNSPPPVDSTRTLSPHAEDAEAADDARHTTDQDDSDELLRHHDHHQLQNLSHHHHHHHHHHPPPHFEHNITPPDEYQHFAPPERPSSYAGSDPGVRILSGPGYPLEIIPDGARSPGAASESSHFTSVSQRGVNPNWRPGMPVQGPPGYGLGGGSEAAGQMRRKEDVILSANPDFSLPTSGMGRGRGGSGLGMRGRGGGGGRGRGGARGPSPALGFTPAGRYPTPDVAAAPVPGAASVEGPGMVVPVLGKGTGGIPPAHALG</sequence>
<evidence type="ECO:0000256" key="5">
    <source>
        <dbReference type="SAM" id="MobiDB-lite"/>
    </source>
</evidence>
<feature type="region of interest" description="Disordered" evidence="5">
    <location>
        <begin position="638"/>
        <end position="688"/>
    </location>
</feature>
<feature type="compositionally biased region" description="Polar residues" evidence="5">
    <location>
        <begin position="495"/>
        <end position="505"/>
    </location>
</feature>
<feature type="signal peptide" evidence="7">
    <location>
        <begin position="1"/>
        <end position="25"/>
    </location>
</feature>
<evidence type="ECO:0000256" key="4">
    <source>
        <dbReference type="ARBA" id="ARBA00023136"/>
    </source>
</evidence>
<evidence type="ECO:0000256" key="3">
    <source>
        <dbReference type="ARBA" id="ARBA00022989"/>
    </source>
</evidence>
<feature type="region of interest" description="Disordered" evidence="5">
    <location>
        <begin position="452"/>
        <end position="624"/>
    </location>
</feature>
<dbReference type="GO" id="GO:0005886">
    <property type="term" value="C:plasma membrane"/>
    <property type="evidence" value="ECO:0007669"/>
    <property type="project" value="InterPro"/>
</dbReference>
<evidence type="ECO:0000256" key="1">
    <source>
        <dbReference type="ARBA" id="ARBA00004141"/>
    </source>
</evidence>